<comment type="similarity">
    <text evidence="2">Belongs to the AIM23 family.</text>
</comment>
<dbReference type="Pfam" id="PF14877">
    <property type="entry name" value="mIF3"/>
    <property type="match status" value="1"/>
</dbReference>
<evidence type="ECO:0000313" key="8">
    <source>
        <dbReference type="Proteomes" id="UP001378960"/>
    </source>
</evidence>
<dbReference type="GO" id="GO:0005739">
    <property type="term" value="C:mitochondrion"/>
    <property type="evidence" value="ECO:0007669"/>
    <property type="project" value="UniProtKB-SubCell"/>
</dbReference>
<sequence length="446" mass="51882">MLYRIGNPMQGIRHVMRVNQLLFCRRVHDDKLSLLKSILNNPQSVKEEVKDKVKYSGDNNKDNKYRNKRDDRDRSGYKKREGYVKREGNSTKYGNKYGNKKYSRNDKYDKQQEVLKDEETLLKEKRIKEIQTVFNTGNDRDKEAAKRIIKEVLESNKKGIVQIIREGGKVEYCHIYDSFGGMKLNEKGFLIVGNRNVKGRGENDENIDKFGLEEGEKVIILKVSDREQVIKQYGDYLNGKVVEILKKSNSKIIEKQTRGKEKEGSGGGGGGGGLGSKLVQIGWNISSNDLMGQKRFEIESHLRRGDDIDIVIDDREVLDKDNQFGNNGNDSNQFDNIEEKMVSYRNRRKDINEVERLRRRKVISKLKEMLGSVEGLLESNVGEERGYLESRMVMRVKGIKVKKGKDDKKDKKEQRQMERQRKAERNAQRRQEKLKQQQEKLKEIVL</sequence>
<evidence type="ECO:0000256" key="5">
    <source>
        <dbReference type="ARBA" id="ARBA00023128"/>
    </source>
</evidence>
<dbReference type="EMBL" id="BTGB01000004">
    <property type="protein sequence ID" value="GMM46826.1"/>
    <property type="molecule type" value="Genomic_DNA"/>
</dbReference>
<accession>A0AAV5R897</accession>
<evidence type="ECO:0000313" key="7">
    <source>
        <dbReference type="EMBL" id="GMM46826.1"/>
    </source>
</evidence>
<comment type="subcellular location">
    <subcellularLocation>
        <location evidence="1">Mitochondrion</location>
    </subcellularLocation>
</comment>
<feature type="region of interest" description="Disordered" evidence="6">
    <location>
        <begin position="46"/>
        <end position="80"/>
    </location>
</feature>
<protein>
    <recommendedName>
        <fullName evidence="3">Altered inheritance of mitochondria protein 23, mitochondrial</fullName>
    </recommendedName>
</protein>
<keyword evidence="5" id="KW-0496">Mitochondrion</keyword>
<feature type="compositionally biased region" description="Basic and acidic residues" evidence="6">
    <location>
        <begin position="404"/>
        <end position="446"/>
    </location>
</feature>
<evidence type="ECO:0000256" key="1">
    <source>
        <dbReference type="ARBA" id="ARBA00004173"/>
    </source>
</evidence>
<organism evidence="7 8">
    <name type="scientific">Pichia kluyveri</name>
    <name type="common">Yeast</name>
    <dbReference type="NCBI Taxonomy" id="36015"/>
    <lineage>
        <taxon>Eukaryota</taxon>
        <taxon>Fungi</taxon>
        <taxon>Dikarya</taxon>
        <taxon>Ascomycota</taxon>
        <taxon>Saccharomycotina</taxon>
        <taxon>Pichiomycetes</taxon>
        <taxon>Pichiales</taxon>
        <taxon>Pichiaceae</taxon>
        <taxon>Pichia</taxon>
    </lineage>
</organism>
<feature type="region of interest" description="Disordered" evidence="6">
    <location>
        <begin position="398"/>
        <end position="446"/>
    </location>
</feature>
<dbReference type="Proteomes" id="UP001378960">
    <property type="component" value="Unassembled WGS sequence"/>
</dbReference>
<evidence type="ECO:0000256" key="2">
    <source>
        <dbReference type="ARBA" id="ARBA00008476"/>
    </source>
</evidence>
<evidence type="ECO:0000256" key="4">
    <source>
        <dbReference type="ARBA" id="ARBA00022946"/>
    </source>
</evidence>
<evidence type="ECO:0000256" key="6">
    <source>
        <dbReference type="SAM" id="MobiDB-lite"/>
    </source>
</evidence>
<reference evidence="7 8" key="1">
    <citation type="journal article" date="2023" name="Elife">
        <title>Identification of key yeast species and microbe-microbe interactions impacting larval growth of Drosophila in the wild.</title>
        <authorList>
            <person name="Mure A."/>
            <person name="Sugiura Y."/>
            <person name="Maeda R."/>
            <person name="Honda K."/>
            <person name="Sakurai N."/>
            <person name="Takahashi Y."/>
            <person name="Watada M."/>
            <person name="Katoh T."/>
            <person name="Gotoh A."/>
            <person name="Gotoh Y."/>
            <person name="Taniguchi I."/>
            <person name="Nakamura K."/>
            <person name="Hayashi T."/>
            <person name="Katayama T."/>
            <person name="Uemura T."/>
            <person name="Hattori Y."/>
        </authorList>
    </citation>
    <scope>NUCLEOTIDE SEQUENCE [LARGE SCALE GENOMIC DNA]</scope>
    <source>
        <strain evidence="7 8">PK-24</strain>
    </source>
</reference>
<name>A0AAV5R897_PICKL</name>
<gene>
    <name evidence="7" type="ORF">DAPK24_034010</name>
</gene>
<dbReference type="AlphaFoldDB" id="A0AAV5R897"/>
<proteinExistence type="inferred from homology"/>
<dbReference type="InterPro" id="IPR029427">
    <property type="entry name" value="AIM23"/>
</dbReference>
<keyword evidence="4" id="KW-0809">Transit peptide</keyword>
<keyword evidence="8" id="KW-1185">Reference proteome</keyword>
<evidence type="ECO:0000256" key="3">
    <source>
        <dbReference type="ARBA" id="ARBA00013994"/>
    </source>
</evidence>
<comment type="caution">
    <text evidence="7">The sequence shown here is derived from an EMBL/GenBank/DDBJ whole genome shotgun (WGS) entry which is preliminary data.</text>
</comment>